<dbReference type="InterPro" id="IPR010341">
    <property type="entry name" value="DUF936_pln"/>
</dbReference>
<sequence length="530" mass="57415">MAALAPGVLHKLLCAMKSGNPKPIGEHRTALVQVTDIVPADLDEKDLWPKHGFYVKVSDSSHSIYVSLPVDQDDLVLSNKMQLGQFINVDRLEPGSPVPVIVGAKPLPGRHPLVGTPEPIVRARPGVQRRGSWGPDPNSNSNSHTIASSPMAAKVKPTSLDFDERTPVKDRLRCSQFSPVVSTKSAKEPNSASVRKSCVLSKFSRSKSMLERDPKIPKSPFPIEKSSICSITSVPKLRSGVRVEDSSSSSDEQGSCSFTSNPLHSLSISANSKQSSAERMLLPRKLDTLGKEAMQQREAAQKVALQALRDASATETVVRALKMFSELSKAARADSPAACFDQFLAFHQEIVQAATDMEAIQAATSIAATIEADKSDEIDDSSVLQEIVQNGRTASKRRAISAVSKSVAFTAETTDAKAEAGGKKKASADARCDDKKLQASTLVGSIRLAKQIRNEAGNWFMEFLEAALDCGVRKPKASSDGRKSSGFCPQSLILRVINWLEMEQCDESKRRAHPRAAQIARKLRIKAKNP</sequence>
<dbReference type="Pfam" id="PF06075">
    <property type="entry name" value="DUF936"/>
    <property type="match status" value="1"/>
</dbReference>
<dbReference type="Pfam" id="PF21647">
    <property type="entry name" value="DUF6857"/>
    <property type="match status" value="2"/>
</dbReference>
<dbReference type="PANTHER" id="PTHR31928">
    <property type="entry name" value="EXPRESSED PROTEIN"/>
    <property type="match status" value="1"/>
</dbReference>
<organism evidence="4">
    <name type="scientific">Ananas comosus var. bracteatus</name>
    <name type="common">red pineapple</name>
    <dbReference type="NCBI Taxonomy" id="296719"/>
    <lineage>
        <taxon>Eukaryota</taxon>
        <taxon>Viridiplantae</taxon>
        <taxon>Streptophyta</taxon>
        <taxon>Embryophyta</taxon>
        <taxon>Tracheophyta</taxon>
        <taxon>Spermatophyta</taxon>
        <taxon>Magnoliopsida</taxon>
        <taxon>Liliopsida</taxon>
        <taxon>Poales</taxon>
        <taxon>Bromeliaceae</taxon>
        <taxon>Bromelioideae</taxon>
        <taxon>Ananas</taxon>
    </lineage>
</organism>
<reference evidence="4" key="1">
    <citation type="submission" date="2020-07" db="EMBL/GenBank/DDBJ databases">
        <authorList>
            <person name="Lin J."/>
        </authorList>
    </citation>
    <scope>NUCLEOTIDE SEQUENCE</scope>
</reference>
<feature type="domain" description="DUF6857" evidence="3">
    <location>
        <begin position="400"/>
        <end position="510"/>
    </location>
</feature>
<evidence type="ECO:0000256" key="1">
    <source>
        <dbReference type="SAM" id="MobiDB-lite"/>
    </source>
</evidence>
<name>A0A6V7QI15_ANACO</name>
<evidence type="ECO:0000259" key="3">
    <source>
        <dbReference type="Pfam" id="PF21647"/>
    </source>
</evidence>
<feature type="region of interest" description="Disordered" evidence="1">
    <location>
        <begin position="126"/>
        <end position="156"/>
    </location>
</feature>
<evidence type="ECO:0000259" key="2">
    <source>
        <dbReference type="Pfam" id="PF06075"/>
    </source>
</evidence>
<proteinExistence type="predicted"/>
<feature type="domain" description="DUF936" evidence="2">
    <location>
        <begin position="4"/>
        <end position="121"/>
    </location>
</feature>
<dbReference type="PANTHER" id="PTHR31928:SF6">
    <property type="entry name" value="DUF936 DOMAIN-CONTAINING PROTEIN"/>
    <property type="match status" value="1"/>
</dbReference>
<accession>A0A6V7QI15</accession>
<dbReference type="EMBL" id="LR862136">
    <property type="protein sequence ID" value="CAD1842799.1"/>
    <property type="molecule type" value="Genomic_DNA"/>
</dbReference>
<protein>
    <submittedName>
        <fullName evidence="4">Uncharacterized protein</fullName>
    </submittedName>
</protein>
<dbReference type="InterPro" id="IPR048297">
    <property type="entry name" value="DUF936_dom_pln"/>
</dbReference>
<evidence type="ECO:0000313" key="4">
    <source>
        <dbReference type="EMBL" id="CAD1842799.1"/>
    </source>
</evidence>
<dbReference type="InterPro" id="IPR049172">
    <property type="entry name" value="DUF6857_pln"/>
</dbReference>
<feature type="compositionally biased region" description="Polar residues" evidence="1">
    <location>
        <begin position="137"/>
        <end position="148"/>
    </location>
</feature>
<dbReference type="AlphaFoldDB" id="A0A6V7QI15"/>
<gene>
    <name evidence="4" type="ORF">CB5_LOCUS26010</name>
</gene>
<feature type="domain" description="DUF6857" evidence="3">
    <location>
        <begin position="281"/>
        <end position="377"/>
    </location>
</feature>